<evidence type="ECO:0000313" key="2">
    <source>
        <dbReference type="Proteomes" id="UP000887226"/>
    </source>
</evidence>
<protein>
    <submittedName>
        <fullName evidence="1">Uncharacterized protein</fullName>
    </submittedName>
</protein>
<evidence type="ECO:0000313" key="1">
    <source>
        <dbReference type="EMBL" id="KAG9241610.1"/>
    </source>
</evidence>
<dbReference type="OrthoDB" id="411785at2759"/>
<dbReference type="AlphaFoldDB" id="A0A9P7YYJ0"/>
<organism evidence="1 2">
    <name type="scientific">Calycina marina</name>
    <dbReference type="NCBI Taxonomy" id="1763456"/>
    <lineage>
        <taxon>Eukaryota</taxon>
        <taxon>Fungi</taxon>
        <taxon>Dikarya</taxon>
        <taxon>Ascomycota</taxon>
        <taxon>Pezizomycotina</taxon>
        <taxon>Leotiomycetes</taxon>
        <taxon>Helotiales</taxon>
        <taxon>Pezizellaceae</taxon>
        <taxon>Calycina</taxon>
    </lineage>
</organism>
<dbReference type="Proteomes" id="UP000887226">
    <property type="component" value="Unassembled WGS sequence"/>
</dbReference>
<gene>
    <name evidence="1" type="ORF">BJ878DRAFT_219088</name>
</gene>
<accession>A0A9P7YYJ0</accession>
<keyword evidence="2" id="KW-1185">Reference proteome</keyword>
<proteinExistence type="predicted"/>
<dbReference type="EMBL" id="MU254184">
    <property type="protein sequence ID" value="KAG9241610.1"/>
    <property type="molecule type" value="Genomic_DNA"/>
</dbReference>
<name>A0A9P7YYJ0_9HELO</name>
<sequence>MERKYAELDSEWHAMDMRALQIVDASVDVAIGKGTLNSYIHGSMRDLPAEVRENLDAYVDQVNSSTAVIELALLLLIWSGCTSAGEGWEMALYHASVAAFYEAAVGQRRRRGAGGVGGSGWGGCL</sequence>
<reference evidence="1" key="1">
    <citation type="journal article" date="2021" name="IMA Fungus">
        <title>Genomic characterization of three marine fungi, including Emericellopsis atlantica sp. nov. with signatures of a generalist lifestyle and marine biomass degradation.</title>
        <authorList>
            <person name="Hagestad O.C."/>
            <person name="Hou L."/>
            <person name="Andersen J.H."/>
            <person name="Hansen E.H."/>
            <person name="Altermark B."/>
            <person name="Li C."/>
            <person name="Kuhnert E."/>
            <person name="Cox R.J."/>
            <person name="Crous P.W."/>
            <person name="Spatafora J.W."/>
            <person name="Lail K."/>
            <person name="Amirebrahimi M."/>
            <person name="Lipzen A."/>
            <person name="Pangilinan J."/>
            <person name="Andreopoulos W."/>
            <person name="Hayes R.D."/>
            <person name="Ng V."/>
            <person name="Grigoriev I.V."/>
            <person name="Jackson S.A."/>
            <person name="Sutton T.D.S."/>
            <person name="Dobson A.D.W."/>
            <person name="Rama T."/>
        </authorList>
    </citation>
    <scope>NUCLEOTIDE SEQUENCE</scope>
    <source>
        <strain evidence="1">TRa3180A</strain>
    </source>
</reference>
<comment type="caution">
    <text evidence="1">The sequence shown here is derived from an EMBL/GenBank/DDBJ whole genome shotgun (WGS) entry which is preliminary data.</text>
</comment>